<protein>
    <submittedName>
        <fullName evidence="2">Phosphatidylethanolamine-binding protein</fullName>
    </submittedName>
</protein>
<dbReference type="InterPro" id="IPR035810">
    <property type="entry name" value="PEBP_euk"/>
</dbReference>
<dbReference type="STRING" id="97359.A0A550D005"/>
<evidence type="ECO:0000313" key="2">
    <source>
        <dbReference type="EMBL" id="TRM70371.1"/>
    </source>
</evidence>
<accession>A0A550D005</accession>
<dbReference type="OrthoDB" id="275748at2759"/>
<evidence type="ECO:0000256" key="1">
    <source>
        <dbReference type="SAM" id="SignalP"/>
    </source>
</evidence>
<feature type="signal peptide" evidence="1">
    <location>
        <begin position="1"/>
        <end position="20"/>
    </location>
</feature>
<keyword evidence="3" id="KW-1185">Reference proteome</keyword>
<dbReference type="SUPFAM" id="SSF49777">
    <property type="entry name" value="PEBP-like"/>
    <property type="match status" value="1"/>
</dbReference>
<evidence type="ECO:0000313" key="3">
    <source>
        <dbReference type="Proteomes" id="UP000320762"/>
    </source>
</evidence>
<dbReference type="AlphaFoldDB" id="A0A550D005"/>
<gene>
    <name evidence="2" type="ORF">BD626DRAFT_390720</name>
</gene>
<organism evidence="2 3">
    <name type="scientific">Schizophyllum amplum</name>
    <dbReference type="NCBI Taxonomy" id="97359"/>
    <lineage>
        <taxon>Eukaryota</taxon>
        <taxon>Fungi</taxon>
        <taxon>Dikarya</taxon>
        <taxon>Basidiomycota</taxon>
        <taxon>Agaricomycotina</taxon>
        <taxon>Agaricomycetes</taxon>
        <taxon>Agaricomycetidae</taxon>
        <taxon>Agaricales</taxon>
        <taxon>Schizophyllaceae</taxon>
        <taxon>Schizophyllum</taxon>
    </lineage>
</organism>
<comment type="caution">
    <text evidence="2">The sequence shown here is derived from an EMBL/GenBank/DDBJ whole genome shotgun (WGS) entry which is preliminary data.</text>
</comment>
<dbReference type="Proteomes" id="UP000320762">
    <property type="component" value="Unassembled WGS sequence"/>
</dbReference>
<name>A0A550D005_9AGAR</name>
<dbReference type="PANTHER" id="PTHR11362:SF82">
    <property type="entry name" value="PHOSPHATIDYLETHANOLAMINE-BINDING PROTEIN 4"/>
    <property type="match status" value="1"/>
</dbReference>
<dbReference type="Pfam" id="PF01161">
    <property type="entry name" value="PBP"/>
    <property type="match status" value="1"/>
</dbReference>
<proteinExistence type="predicted"/>
<dbReference type="Gene3D" id="3.90.280.10">
    <property type="entry name" value="PEBP-like"/>
    <property type="match status" value="1"/>
</dbReference>
<dbReference type="EMBL" id="VDMD01000001">
    <property type="protein sequence ID" value="TRM70371.1"/>
    <property type="molecule type" value="Genomic_DNA"/>
</dbReference>
<reference evidence="2 3" key="1">
    <citation type="journal article" date="2019" name="New Phytol.">
        <title>Comparative genomics reveals unique wood-decay strategies and fruiting body development in the Schizophyllaceae.</title>
        <authorList>
            <person name="Almasi E."/>
            <person name="Sahu N."/>
            <person name="Krizsan K."/>
            <person name="Balint B."/>
            <person name="Kovacs G.M."/>
            <person name="Kiss B."/>
            <person name="Cseklye J."/>
            <person name="Drula E."/>
            <person name="Henrissat B."/>
            <person name="Nagy I."/>
            <person name="Chovatia M."/>
            <person name="Adam C."/>
            <person name="LaButti K."/>
            <person name="Lipzen A."/>
            <person name="Riley R."/>
            <person name="Grigoriev I.V."/>
            <person name="Nagy L.G."/>
        </authorList>
    </citation>
    <scope>NUCLEOTIDE SEQUENCE [LARGE SCALE GENOMIC DNA]</scope>
    <source>
        <strain evidence="2 3">NL-1724</strain>
    </source>
</reference>
<dbReference type="InterPro" id="IPR036610">
    <property type="entry name" value="PEBP-like_sf"/>
</dbReference>
<feature type="chain" id="PRO_5022223355" evidence="1">
    <location>
        <begin position="21"/>
        <end position="238"/>
    </location>
</feature>
<keyword evidence="1" id="KW-0732">Signal</keyword>
<dbReference type="PANTHER" id="PTHR11362">
    <property type="entry name" value="PHOSPHATIDYLETHANOLAMINE-BINDING PROTEIN"/>
    <property type="match status" value="1"/>
</dbReference>
<dbReference type="CDD" id="cd00866">
    <property type="entry name" value="PEBP_euk"/>
    <property type="match status" value="1"/>
</dbReference>
<sequence length="238" mass="26132">MRLTTVFASSCLLAISGARGVQHRAEFQPPNAGLVTRASTAGTAATDWVRAAFYAAKIVPDILPSFEPTRMLKVNFTNPELDYPTVIIEPGVLLTHNQTKYMPQFSISNFTESDAEQTYVIIQIDPDAPTPQDPWASQIRHYMGTNYTADVEVESDLLLKNISVPIGDWVRPNPPAGSDPHRYIVLLYPQPENFTAESVAPFYNSSSSILNFNLTEFTEATGLGMPVAGTYFLTAPDA</sequence>
<dbReference type="InterPro" id="IPR008914">
    <property type="entry name" value="PEBP"/>
</dbReference>